<accession>A0ABT6V822</accession>
<evidence type="ECO:0000313" key="2">
    <source>
        <dbReference type="Proteomes" id="UP001243403"/>
    </source>
</evidence>
<organism evidence="1 2">
    <name type="scientific">Flavobacterium algoritolerans</name>
    <dbReference type="NCBI Taxonomy" id="3041254"/>
    <lineage>
        <taxon>Bacteria</taxon>
        <taxon>Pseudomonadati</taxon>
        <taxon>Bacteroidota</taxon>
        <taxon>Flavobacteriia</taxon>
        <taxon>Flavobacteriales</taxon>
        <taxon>Flavobacteriaceae</taxon>
        <taxon>Flavobacterium</taxon>
    </lineage>
</organism>
<sequence>MTREEQIADAYKDCPEYVKNKINKEGWVPHTYYLDLKCFYSGDEIEKIGRELVRPKILRQ</sequence>
<evidence type="ECO:0000313" key="1">
    <source>
        <dbReference type="EMBL" id="MDI5894373.1"/>
    </source>
</evidence>
<protein>
    <submittedName>
        <fullName evidence="1">Uncharacterized protein</fullName>
    </submittedName>
</protein>
<proteinExistence type="predicted"/>
<name>A0ABT6V822_9FLAO</name>
<comment type="caution">
    <text evidence="1">The sequence shown here is derived from an EMBL/GenBank/DDBJ whole genome shotgun (WGS) entry which is preliminary data.</text>
</comment>
<dbReference type="Proteomes" id="UP001243403">
    <property type="component" value="Unassembled WGS sequence"/>
</dbReference>
<reference evidence="1 2" key="1">
    <citation type="submission" date="2023-04" db="EMBL/GenBank/DDBJ databases">
        <title>Two novel species of Flavobacterium.</title>
        <authorList>
            <person name="Liu Q."/>
            <person name="Xin Y.-H."/>
        </authorList>
    </citation>
    <scope>NUCLEOTIDE SEQUENCE [LARGE SCALE GENOMIC DNA]</scope>
    <source>
        <strain evidence="1 2">LB1P51</strain>
    </source>
</reference>
<keyword evidence="2" id="KW-1185">Reference proteome</keyword>
<dbReference type="EMBL" id="JASCRZ010000002">
    <property type="protein sequence ID" value="MDI5894373.1"/>
    <property type="molecule type" value="Genomic_DNA"/>
</dbReference>
<dbReference type="RefSeq" id="WP_282715842.1">
    <property type="nucleotide sequence ID" value="NZ_JASCRZ010000002.1"/>
</dbReference>
<gene>
    <name evidence="1" type="ORF">QLS65_05685</name>
</gene>